<dbReference type="GeneID" id="17322389"/>
<dbReference type="Proteomes" id="UP000012073">
    <property type="component" value="Unassembled WGS sequence"/>
</dbReference>
<evidence type="ECO:0000313" key="2">
    <source>
        <dbReference type="Proteomes" id="UP000012073"/>
    </source>
</evidence>
<name>R7Q9X4_CHOCR</name>
<organism evidence="1 2">
    <name type="scientific">Chondrus crispus</name>
    <name type="common">Carrageen Irish moss</name>
    <name type="synonym">Polymorpha crispa</name>
    <dbReference type="NCBI Taxonomy" id="2769"/>
    <lineage>
        <taxon>Eukaryota</taxon>
        <taxon>Rhodophyta</taxon>
        <taxon>Florideophyceae</taxon>
        <taxon>Rhodymeniophycidae</taxon>
        <taxon>Gigartinales</taxon>
        <taxon>Gigartinaceae</taxon>
        <taxon>Chondrus</taxon>
    </lineage>
</organism>
<proteinExistence type="predicted"/>
<dbReference type="RefSeq" id="XP_005714678.1">
    <property type="nucleotide sequence ID" value="XM_005714621.1"/>
</dbReference>
<keyword evidence="2" id="KW-1185">Reference proteome</keyword>
<protein>
    <submittedName>
        <fullName evidence="1">Uncharacterized protein</fullName>
    </submittedName>
</protein>
<accession>R7Q9X4</accession>
<evidence type="ECO:0000313" key="1">
    <source>
        <dbReference type="EMBL" id="CDF34859.1"/>
    </source>
</evidence>
<dbReference type="KEGG" id="ccp:CHC_T00003208001"/>
<dbReference type="AlphaFoldDB" id="R7Q9X4"/>
<dbReference type="EMBL" id="HG001707">
    <property type="protein sequence ID" value="CDF34859.1"/>
    <property type="molecule type" value="Genomic_DNA"/>
</dbReference>
<gene>
    <name evidence="1" type="ORF">CHC_T00003208001</name>
</gene>
<sequence>MYGAVYGYGSRRCDETHCHTLSPHREERIGYRRGKREVAAGSVVGGGGEWWR</sequence>
<dbReference type="Gramene" id="CDF34859">
    <property type="protein sequence ID" value="CDF34859"/>
    <property type="gene ID" value="CHC_T00003208001"/>
</dbReference>
<reference evidence="2" key="1">
    <citation type="journal article" date="2013" name="Proc. Natl. Acad. Sci. U.S.A.">
        <title>Genome structure and metabolic features in the red seaweed Chondrus crispus shed light on evolution of the Archaeplastida.</title>
        <authorList>
            <person name="Collen J."/>
            <person name="Porcel B."/>
            <person name="Carre W."/>
            <person name="Ball S.G."/>
            <person name="Chaparro C."/>
            <person name="Tonon T."/>
            <person name="Barbeyron T."/>
            <person name="Michel G."/>
            <person name="Noel B."/>
            <person name="Valentin K."/>
            <person name="Elias M."/>
            <person name="Artiguenave F."/>
            <person name="Arun A."/>
            <person name="Aury J.M."/>
            <person name="Barbosa-Neto J.F."/>
            <person name="Bothwell J.H."/>
            <person name="Bouget F.Y."/>
            <person name="Brillet L."/>
            <person name="Cabello-Hurtado F."/>
            <person name="Capella-Gutierrez S."/>
            <person name="Charrier B."/>
            <person name="Cladiere L."/>
            <person name="Cock J.M."/>
            <person name="Coelho S.M."/>
            <person name="Colleoni C."/>
            <person name="Czjzek M."/>
            <person name="Da Silva C."/>
            <person name="Delage L."/>
            <person name="Denoeud F."/>
            <person name="Deschamps P."/>
            <person name="Dittami S.M."/>
            <person name="Gabaldon T."/>
            <person name="Gachon C.M."/>
            <person name="Groisillier A."/>
            <person name="Herve C."/>
            <person name="Jabbari K."/>
            <person name="Katinka M."/>
            <person name="Kloareg B."/>
            <person name="Kowalczyk N."/>
            <person name="Labadie K."/>
            <person name="Leblanc C."/>
            <person name="Lopez P.J."/>
            <person name="McLachlan D.H."/>
            <person name="Meslet-Cladiere L."/>
            <person name="Moustafa A."/>
            <person name="Nehr Z."/>
            <person name="Nyvall Collen P."/>
            <person name="Panaud O."/>
            <person name="Partensky F."/>
            <person name="Poulain J."/>
            <person name="Rensing S.A."/>
            <person name="Rousvoal S."/>
            <person name="Samson G."/>
            <person name="Symeonidi A."/>
            <person name="Weissenbach J."/>
            <person name="Zambounis A."/>
            <person name="Wincker P."/>
            <person name="Boyen C."/>
        </authorList>
    </citation>
    <scope>NUCLEOTIDE SEQUENCE [LARGE SCALE GENOMIC DNA]</scope>
    <source>
        <strain evidence="2">cv. Stackhouse</strain>
    </source>
</reference>